<evidence type="ECO:0000256" key="1">
    <source>
        <dbReference type="ARBA" id="ARBA00022485"/>
    </source>
</evidence>
<name>A0A220S1E4_9NEIS</name>
<evidence type="ECO:0000256" key="6">
    <source>
        <dbReference type="ARBA" id="ARBA00023014"/>
    </source>
</evidence>
<keyword evidence="2" id="KW-0479">Metal-binding</keyword>
<evidence type="ECO:0000256" key="3">
    <source>
        <dbReference type="ARBA" id="ARBA00022763"/>
    </source>
</evidence>
<keyword evidence="3" id="KW-0227">DNA damage</keyword>
<reference evidence="8 9" key="1">
    <citation type="submission" date="2017-06" db="EMBL/GenBank/DDBJ databases">
        <title>Neisseria chenwenguii sp. nov., isolated from the intestinal contents of Tibetan Plateau Pika in Yushu, Qinghai Province, China.</title>
        <authorList>
            <person name="Zhang G."/>
        </authorList>
    </citation>
    <scope>NUCLEOTIDE SEQUENCE [LARGE SCALE GENOMIC DNA]</scope>
    <source>
        <strain evidence="8 9">10023</strain>
    </source>
</reference>
<dbReference type="InterPro" id="IPR005122">
    <property type="entry name" value="Uracil-DNA_glycosylase-like"/>
</dbReference>
<dbReference type="Pfam" id="PF03167">
    <property type="entry name" value="UDG"/>
    <property type="match status" value="1"/>
</dbReference>
<accession>A0A220S1E4</accession>
<evidence type="ECO:0000256" key="5">
    <source>
        <dbReference type="ARBA" id="ARBA00023004"/>
    </source>
</evidence>
<dbReference type="KEGG" id="nei:BG910_05020"/>
<dbReference type="AlphaFoldDB" id="A0A220S1E4"/>
<keyword evidence="6" id="KW-0411">Iron-sulfur</keyword>
<dbReference type="GO" id="GO:0051539">
    <property type="term" value="F:4 iron, 4 sulfur cluster binding"/>
    <property type="evidence" value="ECO:0007669"/>
    <property type="project" value="UniProtKB-KW"/>
</dbReference>
<organism evidence="8 9">
    <name type="scientific">Neisseria chenwenguii</name>
    <dbReference type="NCBI Taxonomy" id="1853278"/>
    <lineage>
        <taxon>Bacteria</taxon>
        <taxon>Pseudomonadati</taxon>
        <taxon>Pseudomonadota</taxon>
        <taxon>Betaproteobacteria</taxon>
        <taxon>Neisseriales</taxon>
        <taxon>Neisseriaceae</taxon>
        <taxon>Neisseria</taxon>
    </lineage>
</organism>
<dbReference type="GO" id="GO:0006281">
    <property type="term" value="P:DNA repair"/>
    <property type="evidence" value="ECO:0007669"/>
    <property type="project" value="UniProtKB-KW"/>
</dbReference>
<proteinExistence type="predicted"/>
<gene>
    <name evidence="8" type="ORF">BG910_05020</name>
</gene>
<evidence type="ECO:0000313" key="9">
    <source>
        <dbReference type="Proteomes" id="UP000198238"/>
    </source>
</evidence>
<evidence type="ECO:0000256" key="2">
    <source>
        <dbReference type="ARBA" id="ARBA00022723"/>
    </source>
</evidence>
<dbReference type="SMART" id="SM00986">
    <property type="entry name" value="UDG"/>
    <property type="match status" value="1"/>
</dbReference>
<dbReference type="GO" id="GO:0097506">
    <property type="term" value="F:deaminated base DNA N-glycosylase activity"/>
    <property type="evidence" value="ECO:0007669"/>
    <property type="project" value="UniProtKB-ARBA"/>
</dbReference>
<dbReference type="SMART" id="SM00987">
    <property type="entry name" value="UreE_C"/>
    <property type="match status" value="1"/>
</dbReference>
<evidence type="ECO:0000313" key="8">
    <source>
        <dbReference type="EMBL" id="ASK27188.1"/>
    </source>
</evidence>
<sequence length="271" mass="29150">MLSSRYLHLHEALGLGPMWLNREARFRPSDTSTTLGNRVSDGIPRAPDHAETPQTAAKPMAEAVRAVAQNHMTNAARQAAVEAVKNHAVKTARPSEPPPAVARSQAEMPQTAVPSDLSDGLAPLPQAEVRPSEVMVVSICPAVEDGAVGKLFSGSVGVLLDNMIAAVGLAPEQVHKTCWVKTPSASNTMPDTARIEAALPQMCAELAQAQPKAVWFLGQIFEQPQQVALMEMLCGETPYFTTSHPARLLRQPQLKAAAWAELKKLKRLLGH</sequence>
<dbReference type="InterPro" id="IPR036895">
    <property type="entry name" value="Uracil-DNA_glycosylase-like_sf"/>
</dbReference>
<evidence type="ECO:0000256" key="4">
    <source>
        <dbReference type="ARBA" id="ARBA00022801"/>
    </source>
</evidence>
<evidence type="ECO:0000256" key="7">
    <source>
        <dbReference type="ARBA" id="ARBA00023204"/>
    </source>
</evidence>
<keyword evidence="5" id="KW-0408">Iron</keyword>
<dbReference type="PANTHER" id="PTHR33693">
    <property type="entry name" value="TYPE-5 URACIL-DNA GLYCOSYLASE"/>
    <property type="match status" value="1"/>
</dbReference>
<dbReference type="OrthoDB" id="5290748at2"/>
<keyword evidence="4" id="KW-0378">Hydrolase</keyword>
<dbReference type="EMBL" id="CP022278">
    <property type="protein sequence ID" value="ASK27188.1"/>
    <property type="molecule type" value="Genomic_DNA"/>
</dbReference>
<protein>
    <submittedName>
        <fullName evidence="8">Uracil-DNA glycosylase</fullName>
    </submittedName>
</protein>
<dbReference type="Gene3D" id="3.40.470.10">
    <property type="entry name" value="Uracil-DNA glycosylase-like domain"/>
    <property type="match status" value="1"/>
</dbReference>
<keyword evidence="1" id="KW-0004">4Fe-4S</keyword>
<dbReference type="SUPFAM" id="SSF52141">
    <property type="entry name" value="Uracil-DNA glycosylase-like"/>
    <property type="match status" value="1"/>
</dbReference>
<dbReference type="InterPro" id="IPR051536">
    <property type="entry name" value="UDG_Type-4/5"/>
</dbReference>
<keyword evidence="9" id="KW-1185">Reference proteome</keyword>
<keyword evidence="7" id="KW-0234">DNA repair</keyword>
<dbReference type="GO" id="GO:0046872">
    <property type="term" value="F:metal ion binding"/>
    <property type="evidence" value="ECO:0007669"/>
    <property type="project" value="UniProtKB-KW"/>
</dbReference>
<dbReference type="RefSeq" id="WP_089035901.1">
    <property type="nucleotide sequence ID" value="NZ_CP022278.1"/>
</dbReference>
<dbReference type="Proteomes" id="UP000198238">
    <property type="component" value="Chromosome"/>
</dbReference>